<evidence type="ECO:0000256" key="7">
    <source>
        <dbReference type="ARBA" id="ARBA00023065"/>
    </source>
</evidence>
<dbReference type="GO" id="GO:1902495">
    <property type="term" value="C:transmembrane transporter complex"/>
    <property type="evidence" value="ECO:0007669"/>
    <property type="project" value="TreeGrafter"/>
</dbReference>
<feature type="transmembrane region" description="Helical" evidence="12">
    <location>
        <begin position="41"/>
        <end position="61"/>
    </location>
</feature>
<evidence type="ECO:0000256" key="11">
    <source>
        <dbReference type="SAM" id="Coils"/>
    </source>
</evidence>
<keyword evidence="10" id="KW-0407">Ion channel</keyword>
<evidence type="ECO:0000256" key="12">
    <source>
        <dbReference type="SAM" id="Phobius"/>
    </source>
</evidence>
<feature type="domain" description="Ion transport" evidence="13">
    <location>
        <begin position="2"/>
        <end position="189"/>
    </location>
</feature>
<evidence type="ECO:0000256" key="2">
    <source>
        <dbReference type="ARBA" id="ARBA00022448"/>
    </source>
</evidence>
<evidence type="ECO:0000256" key="10">
    <source>
        <dbReference type="ARBA" id="ARBA00023303"/>
    </source>
</evidence>
<keyword evidence="2" id="KW-0813">Transport</keyword>
<comment type="subcellular location">
    <subcellularLocation>
        <location evidence="1">Membrane</location>
        <topology evidence="1">Multi-pass membrane protein</topology>
    </subcellularLocation>
</comment>
<dbReference type="Proteomes" id="UP001174909">
    <property type="component" value="Unassembled WGS sequence"/>
</dbReference>
<dbReference type="Pfam" id="PF00520">
    <property type="entry name" value="Ion_trans"/>
    <property type="match status" value="1"/>
</dbReference>
<dbReference type="GO" id="GO:0005216">
    <property type="term" value="F:monoatomic ion channel activity"/>
    <property type="evidence" value="ECO:0007669"/>
    <property type="project" value="InterPro"/>
</dbReference>
<keyword evidence="4" id="KW-0677">Repeat</keyword>
<dbReference type="InterPro" id="IPR005821">
    <property type="entry name" value="Ion_trans_dom"/>
</dbReference>
<dbReference type="InterPro" id="IPR052076">
    <property type="entry name" value="TRP_cation_channel"/>
</dbReference>
<evidence type="ECO:0000313" key="14">
    <source>
        <dbReference type="EMBL" id="CAI8010961.1"/>
    </source>
</evidence>
<feature type="coiled-coil region" evidence="11">
    <location>
        <begin position="238"/>
        <end position="301"/>
    </location>
</feature>
<gene>
    <name evidence="14" type="ORF">GBAR_LOCUS7138</name>
</gene>
<keyword evidence="15" id="KW-1185">Reference proteome</keyword>
<keyword evidence="14" id="KW-0675">Receptor</keyword>
<evidence type="ECO:0000256" key="8">
    <source>
        <dbReference type="ARBA" id="ARBA00023136"/>
    </source>
</evidence>
<protein>
    <submittedName>
        <fullName evidence="14">Transient receptor potential cation channel subfamily A member 1</fullName>
    </submittedName>
</protein>
<dbReference type="PANTHER" id="PTHR47143:SF1">
    <property type="entry name" value="ION_TRANS DOMAIN-CONTAINING PROTEIN"/>
    <property type="match status" value="1"/>
</dbReference>
<keyword evidence="5 12" id="KW-1133">Transmembrane helix</keyword>
<feature type="transmembrane region" description="Helical" evidence="12">
    <location>
        <begin position="73"/>
        <end position="97"/>
    </location>
</feature>
<evidence type="ECO:0000256" key="1">
    <source>
        <dbReference type="ARBA" id="ARBA00004141"/>
    </source>
</evidence>
<name>A0AA35WBC1_GEOBA</name>
<dbReference type="PANTHER" id="PTHR47143">
    <property type="entry name" value="TRANSIENT RECEPTOR POTENTIAL CATION CHANNEL PROTEIN PAINLESS"/>
    <property type="match status" value="1"/>
</dbReference>
<comment type="caution">
    <text evidence="14">The sequence shown here is derived from an EMBL/GenBank/DDBJ whole genome shotgun (WGS) entry which is preliminary data.</text>
</comment>
<keyword evidence="3 12" id="KW-0812">Transmembrane</keyword>
<evidence type="ECO:0000256" key="6">
    <source>
        <dbReference type="ARBA" id="ARBA00023043"/>
    </source>
</evidence>
<dbReference type="AlphaFoldDB" id="A0AA35WBC1"/>
<feature type="transmembrane region" description="Helical" evidence="12">
    <location>
        <begin position="7"/>
        <end position="29"/>
    </location>
</feature>
<keyword evidence="6" id="KW-0040">ANK repeat</keyword>
<organism evidence="14 15">
    <name type="scientific">Geodia barretti</name>
    <name type="common">Barrett's horny sponge</name>
    <dbReference type="NCBI Taxonomy" id="519541"/>
    <lineage>
        <taxon>Eukaryota</taxon>
        <taxon>Metazoa</taxon>
        <taxon>Porifera</taxon>
        <taxon>Demospongiae</taxon>
        <taxon>Heteroscleromorpha</taxon>
        <taxon>Tetractinellida</taxon>
        <taxon>Astrophorina</taxon>
        <taxon>Geodiidae</taxon>
        <taxon>Geodia</taxon>
    </lineage>
</organism>
<keyword evidence="11" id="KW-0175">Coiled coil</keyword>
<dbReference type="EMBL" id="CASHTH010001072">
    <property type="protein sequence ID" value="CAI8010961.1"/>
    <property type="molecule type" value="Genomic_DNA"/>
</dbReference>
<proteinExistence type="predicted"/>
<sequence>MREYWNTFYYWFELVVRVGVFLLTVIFVSGFGHDCWCTPPWQWQIGALAVFLTYFNAVLLLKGLPFLGVYISMLLKIIATFLFLIYLPILLILAFAFPFYMLFVRDSAAVLGDAGILVGFSTPAHSLAKTIMQTAGELDFEALFNEGDLLYSPMAYILFISFVVLMPILFNNMLTGLAVGTADEDKKNAEFTNIHVQVQYILGLENFRLIRGHLTSEKCLENVSWLRREWDWLRGIDYESQKAKLEELDKDTDEKSREKVTKMVSVVSNIQERIPALERSHREMQQSLEHIMKTLQELNGKID</sequence>
<keyword evidence="9" id="KW-0325">Glycoprotein</keyword>
<evidence type="ECO:0000313" key="15">
    <source>
        <dbReference type="Proteomes" id="UP001174909"/>
    </source>
</evidence>
<reference evidence="14" key="1">
    <citation type="submission" date="2023-03" db="EMBL/GenBank/DDBJ databases">
        <authorList>
            <person name="Steffen K."/>
            <person name="Cardenas P."/>
        </authorList>
    </citation>
    <scope>NUCLEOTIDE SEQUENCE</scope>
</reference>
<feature type="transmembrane region" description="Helical" evidence="12">
    <location>
        <begin position="149"/>
        <end position="170"/>
    </location>
</feature>
<evidence type="ECO:0000256" key="3">
    <source>
        <dbReference type="ARBA" id="ARBA00022692"/>
    </source>
</evidence>
<accession>A0AA35WBC1</accession>
<keyword evidence="7" id="KW-0406">Ion transport</keyword>
<evidence type="ECO:0000256" key="9">
    <source>
        <dbReference type="ARBA" id="ARBA00023180"/>
    </source>
</evidence>
<evidence type="ECO:0000259" key="13">
    <source>
        <dbReference type="Pfam" id="PF00520"/>
    </source>
</evidence>
<evidence type="ECO:0000256" key="4">
    <source>
        <dbReference type="ARBA" id="ARBA00022737"/>
    </source>
</evidence>
<evidence type="ECO:0000256" key="5">
    <source>
        <dbReference type="ARBA" id="ARBA00022989"/>
    </source>
</evidence>
<keyword evidence="8 12" id="KW-0472">Membrane</keyword>